<dbReference type="AlphaFoldDB" id="A0AAD9U1H3"/>
<evidence type="ECO:0000256" key="1">
    <source>
        <dbReference type="ARBA" id="ARBA00022729"/>
    </source>
</evidence>
<keyword evidence="1 2" id="KW-0732">Signal</keyword>
<dbReference type="InterPro" id="IPR009880">
    <property type="entry name" value="Glyoxal_oxidase_N"/>
</dbReference>
<accession>A0AAD9U1H3</accession>
<feature type="signal peptide" evidence="2">
    <location>
        <begin position="1"/>
        <end position="21"/>
    </location>
</feature>
<comment type="caution">
    <text evidence="5">The sequence shown here is derived from an EMBL/GenBank/DDBJ whole genome shotgun (WGS) entry which is preliminary data.</text>
</comment>
<feature type="chain" id="PRO_5041897832" description="Galactose oxidase" evidence="2">
    <location>
        <begin position="22"/>
        <end position="667"/>
    </location>
</feature>
<dbReference type="EMBL" id="JANJYI010000006">
    <property type="protein sequence ID" value="KAK2645619.1"/>
    <property type="molecule type" value="Genomic_DNA"/>
</dbReference>
<dbReference type="InterPro" id="IPR013783">
    <property type="entry name" value="Ig-like_fold"/>
</dbReference>
<sequence>MAGLFIKLLCFVPLLFVSASANSFNFQDTRNTYSNQAAATTNQNGAQNGPYNGQWELVSQNSGVSAMHVILLPKVNKVLMYDSTIWRISKLPLPPQKMPCHMVDPVKKIQDCWCHSVLFNIDNSELEAIKLETDTWCSSGGLSIEGNLVSTGGYLGGATTVRYLDTCKNCDWREYPTALAEPRWYSTQVTLPDGGFIVVGGRDAFSYEYIPPEKQTNKKAIFLPFLRDTTDNLAGKFGKDKFFRIENNLYPFVYLVPDGNVFVFANNRSILLNPYTNKVIREYPILPGGSRNYPSSGMSVILPIKLSVERPDVIPFEVLVCGGAQWDSFFYAETKKAFMEALQDCGRLSLTTPNAVWEREFMPSPRVMGDMRILPTGDVVMINGAKSGTSAWNDAEDPNLVPVLYKPDAPAGKRFHELAAGTIPRMYHSSSVLLPDGKILVAGSNTNNGYIFNVKYPTDLRVEKFSPQYMDPALANLRQEIMVDTSDKLLGYGKNFSVKVRSKEPGLNKTDDLKVTMYAPAFTTHGFSMNQRLIVLGVADVVNNVWPGVHNIITLAPPSGKVAPPGYYLLFVSYKGVPSVGIWVQINRSNLRHSMASMFIKAICILPLLLVSTIVDPGGGGYKGKWELVSQNSGVSAMHAILLPKKMRRKKSTQTTIYKRKGNRFES</sequence>
<dbReference type="Pfam" id="PF07250">
    <property type="entry name" value="Glyoxal_oxid_N"/>
    <property type="match status" value="1"/>
</dbReference>
<dbReference type="InterPro" id="IPR015202">
    <property type="entry name" value="GO-like_E_set"/>
</dbReference>
<dbReference type="PANTHER" id="PTHR32208">
    <property type="entry name" value="SECRETED PROTEIN-RELATED"/>
    <property type="match status" value="1"/>
</dbReference>
<feature type="non-terminal residue" evidence="5">
    <location>
        <position position="1"/>
    </location>
</feature>
<proteinExistence type="predicted"/>
<dbReference type="CDD" id="cd02851">
    <property type="entry name" value="E_set_GO_C"/>
    <property type="match status" value="1"/>
</dbReference>
<gene>
    <name evidence="5" type="ORF">Ddye_020814</name>
</gene>
<evidence type="ECO:0008006" key="7">
    <source>
        <dbReference type="Google" id="ProtNLM"/>
    </source>
</evidence>
<feature type="domain" description="Glyoxal oxidase N-terminal" evidence="3">
    <location>
        <begin position="67"/>
        <end position="469"/>
    </location>
</feature>
<evidence type="ECO:0000259" key="4">
    <source>
        <dbReference type="Pfam" id="PF09118"/>
    </source>
</evidence>
<dbReference type="InterPro" id="IPR011043">
    <property type="entry name" value="Gal_Oxase/kelch_b-propeller"/>
</dbReference>
<evidence type="ECO:0000313" key="5">
    <source>
        <dbReference type="EMBL" id="KAK2645619.1"/>
    </source>
</evidence>
<dbReference type="Gene3D" id="2.130.10.80">
    <property type="entry name" value="Galactose oxidase/kelch, beta-propeller"/>
    <property type="match status" value="1"/>
</dbReference>
<evidence type="ECO:0000259" key="3">
    <source>
        <dbReference type="Pfam" id="PF07250"/>
    </source>
</evidence>
<evidence type="ECO:0000256" key="2">
    <source>
        <dbReference type="SAM" id="SignalP"/>
    </source>
</evidence>
<dbReference type="Pfam" id="PF09118">
    <property type="entry name" value="GO-like_E_set"/>
    <property type="match status" value="1"/>
</dbReference>
<name>A0AAD9U1H3_9ROSI</name>
<dbReference type="InterPro" id="IPR014756">
    <property type="entry name" value="Ig_E-set"/>
</dbReference>
<dbReference type="SUPFAM" id="SSF81296">
    <property type="entry name" value="E set domains"/>
    <property type="match status" value="1"/>
</dbReference>
<dbReference type="SUPFAM" id="SSF50965">
    <property type="entry name" value="Galactose oxidase, central domain"/>
    <property type="match status" value="1"/>
</dbReference>
<dbReference type="Proteomes" id="UP001280121">
    <property type="component" value="Unassembled WGS sequence"/>
</dbReference>
<feature type="domain" description="Galactose oxidase-like Early set" evidence="4">
    <location>
        <begin position="486"/>
        <end position="586"/>
    </location>
</feature>
<reference evidence="5" key="1">
    <citation type="journal article" date="2023" name="Plant J.">
        <title>Genome sequences and population genomics provide insights into the demographic history, inbreeding, and mutation load of two 'living fossil' tree species of Dipteronia.</title>
        <authorList>
            <person name="Feng Y."/>
            <person name="Comes H.P."/>
            <person name="Chen J."/>
            <person name="Zhu S."/>
            <person name="Lu R."/>
            <person name="Zhang X."/>
            <person name="Li P."/>
            <person name="Qiu J."/>
            <person name="Olsen K.M."/>
            <person name="Qiu Y."/>
        </authorList>
    </citation>
    <scope>NUCLEOTIDE SEQUENCE</scope>
    <source>
        <strain evidence="5">KIB01</strain>
    </source>
</reference>
<evidence type="ECO:0000313" key="6">
    <source>
        <dbReference type="Proteomes" id="UP001280121"/>
    </source>
</evidence>
<dbReference type="PANTHER" id="PTHR32208:SF93">
    <property type="entry name" value="ALDEHYDE OXIDASE GLOX1"/>
    <property type="match status" value="1"/>
</dbReference>
<keyword evidence="6" id="KW-1185">Reference proteome</keyword>
<dbReference type="InterPro" id="IPR037293">
    <property type="entry name" value="Gal_Oxidase_central_sf"/>
</dbReference>
<organism evidence="5 6">
    <name type="scientific">Dipteronia dyeriana</name>
    <dbReference type="NCBI Taxonomy" id="168575"/>
    <lineage>
        <taxon>Eukaryota</taxon>
        <taxon>Viridiplantae</taxon>
        <taxon>Streptophyta</taxon>
        <taxon>Embryophyta</taxon>
        <taxon>Tracheophyta</taxon>
        <taxon>Spermatophyta</taxon>
        <taxon>Magnoliopsida</taxon>
        <taxon>eudicotyledons</taxon>
        <taxon>Gunneridae</taxon>
        <taxon>Pentapetalae</taxon>
        <taxon>rosids</taxon>
        <taxon>malvids</taxon>
        <taxon>Sapindales</taxon>
        <taxon>Sapindaceae</taxon>
        <taxon>Hippocastanoideae</taxon>
        <taxon>Acereae</taxon>
        <taxon>Dipteronia</taxon>
    </lineage>
</organism>
<dbReference type="Gene3D" id="2.60.40.10">
    <property type="entry name" value="Immunoglobulins"/>
    <property type="match status" value="1"/>
</dbReference>
<protein>
    <recommendedName>
        <fullName evidence="7">Galactose oxidase</fullName>
    </recommendedName>
</protein>